<accession>A0ACB8V8T2</accession>
<keyword evidence="2" id="KW-1185">Reference proteome</keyword>
<dbReference type="EMBL" id="CM041554">
    <property type="protein sequence ID" value="KAI3351963.1"/>
    <property type="molecule type" value="Genomic_DNA"/>
</dbReference>
<reference evidence="1" key="1">
    <citation type="submission" date="2022-04" db="EMBL/GenBank/DDBJ databases">
        <title>Jade perch genome.</title>
        <authorList>
            <person name="Chao B."/>
        </authorList>
    </citation>
    <scope>NUCLEOTIDE SEQUENCE</scope>
    <source>
        <strain evidence="1">CB-2022</strain>
    </source>
</reference>
<organism evidence="1 2">
    <name type="scientific">Scortum barcoo</name>
    <name type="common">barcoo grunter</name>
    <dbReference type="NCBI Taxonomy" id="214431"/>
    <lineage>
        <taxon>Eukaryota</taxon>
        <taxon>Metazoa</taxon>
        <taxon>Chordata</taxon>
        <taxon>Craniata</taxon>
        <taxon>Vertebrata</taxon>
        <taxon>Euteleostomi</taxon>
        <taxon>Actinopterygii</taxon>
        <taxon>Neopterygii</taxon>
        <taxon>Teleostei</taxon>
        <taxon>Neoteleostei</taxon>
        <taxon>Acanthomorphata</taxon>
        <taxon>Eupercaria</taxon>
        <taxon>Centrarchiformes</taxon>
        <taxon>Terapontoidei</taxon>
        <taxon>Terapontidae</taxon>
        <taxon>Scortum</taxon>
    </lineage>
</organism>
<sequence length="961" mass="107843">MMYEKIPIHGCRMAALWTLSVSLSACLFWPTCLALTPPAELPQPHNLPPLLGFNSSDGSMSVDLPMALRVFSVDYHHVQAPFEIVLWIMLASLAKLGFHWSGRVPAVVPESCLLIMVGLLVGGVIYGVRHSAPPTLSADAFFLFLLPPIVLDAGYFLPGRLFFENLGTILWYAVLGTLWNVLGIGLSLYGVCLLAQSTLGDISLLHCLLFGSLIAAVDPVAVLSVFQEMHVNEQLHILVFGESLLNDAVTVVLYKLFESFLRLPSVSGLDVLLGGCRVVVVGLGGLFVGLFFGLVAALTSRFTSRAQVIAPLFVFLYSYLSYLTSEMLHLSGIMAIVTCAVTMKQYVEANVSERSNTSIQYFLKMWSSVSETLIFIFLGVSTIQDIHMWSWPFVCSTLLLCLVWRATGVLLLTAVVNKLRRNAVTFRDQFIIAYGGLRGAICFSLVFLIDDFPKKRLFITTTIVVILFTVFVQGMTIKPLVELLDVKRKKRALPTVSEEIHSRLIDHLLAGIEDVVGYWGQHYWKDKLVVFEQFNRKYLRRFLIREDHQARSSILRVYQELERREQRGDEEAPPLRPLLPEEMDSIRRILSRNLQNFNNKQTPAYSRHTLHQDATADRTRRPLHRHQSLGERCTYNTITHWPQVLYPRGRWRVQWHPQSERRTQQVSHSVFHEPEACSPGLVHPSSLSSDRTRRSKLFSWQGGPDLSRAPNTCGETPEETTQLCFGERETAMKRDYERTIIRTMFDAAAPLESHRAAERDVLTKLTDIKIQLVEAVTGPPPSLTLHHEGFFWRCVFQVEPAAHAVVATLFTNQPDSKVCIHGYLFPLPVALGQVPHPSYDATAVFRGFWTVLIIVGLVAALTGAFLLVCGVPFISHKLYKLGGAFLITAACLFLFMLLLYVLWMEVVEVKRYILQERGEACPQAEVSVLYGLSFMVAAAGVPLELVSGLVFMLVGRTLHAS</sequence>
<dbReference type="Proteomes" id="UP000831701">
    <property type="component" value="Chromosome 24"/>
</dbReference>
<evidence type="ECO:0000313" key="2">
    <source>
        <dbReference type="Proteomes" id="UP000831701"/>
    </source>
</evidence>
<evidence type="ECO:0000313" key="1">
    <source>
        <dbReference type="EMBL" id="KAI3351963.1"/>
    </source>
</evidence>
<name>A0ACB8V8T2_9TELE</name>
<gene>
    <name evidence="1" type="ORF">L3Q82_020781</name>
</gene>
<feature type="non-terminal residue" evidence="1">
    <location>
        <position position="961"/>
    </location>
</feature>
<protein>
    <submittedName>
        <fullName evidence="1">Uncharacterized protein</fullName>
    </submittedName>
</protein>
<comment type="caution">
    <text evidence="1">The sequence shown here is derived from an EMBL/GenBank/DDBJ whole genome shotgun (WGS) entry which is preliminary data.</text>
</comment>
<proteinExistence type="predicted"/>